<reference evidence="4" key="1">
    <citation type="submission" date="2021-02" db="EMBL/GenBank/DDBJ databases">
        <authorList>
            <person name="Nowell W R."/>
        </authorList>
    </citation>
    <scope>NUCLEOTIDE SEQUENCE</scope>
</reference>
<dbReference type="PANTHER" id="PTHR14950:SF37">
    <property type="entry name" value="ENDORIBONUCLEASE DICER"/>
    <property type="match status" value="1"/>
</dbReference>
<name>A0A818I2Q2_9BILA</name>
<dbReference type="Pfam" id="PF00636">
    <property type="entry name" value="Ribonuclease_3"/>
    <property type="match status" value="1"/>
</dbReference>
<feature type="transmembrane region" description="Helical" evidence="2">
    <location>
        <begin position="221"/>
        <end position="244"/>
    </location>
</feature>
<dbReference type="PANTHER" id="PTHR14950">
    <property type="entry name" value="DICER-RELATED"/>
    <property type="match status" value="1"/>
</dbReference>
<gene>
    <name evidence="4" type="ORF">FME351_LOCUS17534</name>
</gene>
<dbReference type="CDD" id="cd00593">
    <property type="entry name" value="RIBOc"/>
    <property type="match status" value="1"/>
</dbReference>
<dbReference type="InterPro" id="IPR036389">
    <property type="entry name" value="RNase_III_sf"/>
</dbReference>
<accession>A0A818I2Q2</accession>
<dbReference type="EMBL" id="CAJNYU010002180">
    <property type="protein sequence ID" value="CAF3513750.1"/>
    <property type="molecule type" value="Genomic_DNA"/>
</dbReference>
<dbReference type="AlphaFoldDB" id="A0A818I2Q2"/>
<comment type="caution">
    <text evidence="4">The sequence shown here is derived from an EMBL/GenBank/DDBJ whole genome shotgun (WGS) entry which is preliminary data.</text>
</comment>
<protein>
    <recommendedName>
        <fullName evidence="3">RNase III domain-containing protein</fullName>
    </recommendedName>
</protein>
<sequence>MSSKNIYLKPMSDLEHVLGYRFKNKDILKQSLTHASALHENHPKASYRDQSSLAFVGDAVLKYAVARYLLLNGRDQVVKNSAELHKGTQTIIPNAILAKIAHEKLHLEEHIIRGNAHVAPSEKMHADCMEAILGAIALDCGVDQQKVIFDVIEKLCSDRYQTLLKPIETIRLKSACDEEEEDYINVSRYVFLRDQARPLSQKLIVTDNSHKRTHWQKLGQVILWLFAICGFLTILWLIANFIIFQLSVDVENQGWEF</sequence>
<dbReference type="PROSITE" id="PS50142">
    <property type="entry name" value="RNASE_3_2"/>
    <property type="match status" value="1"/>
</dbReference>
<keyword evidence="2" id="KW-1133">Transmembrane helix</keyword>
<keyword evidence="1" id="KW-0378">Hydrolase</keyword>
<feature type="domain" description="RNase III" evidence="3">
    <location>
        <begin position="11"/>
        <end position="141"/>
    </location>
</feature>
<dbReference type="SUPFAM" id="SSF69065">
    <property type="entry name" value="RNase III domain-like"/>
    <property type="match status" value="1"/>
</dbReference>
<dbReference type="Gene3D" id="1.10.1520.10">
    <property type="entry name" value="Ribonuclease III domain"/>
    <property type="match status" value="1"/>
</dbReference>
<keyword evidence="2" id="KW-0472">Membrane</keyword>
<evidence type="ECO:0000313" key="5">
    <source>
        <dbReference type="Proteomes" id="UP000663869"/>
    </source>
</evidence>
<dbReference type="GO" id="GO:0006396">
    <property type="term" value="P:RNA processing"/>
    <property type="evidence" value="ECO:0007669"/>
    <property type="project" value="InterPro"/>
</dbReference>
<organism evidence="4 5">
    <name type="scientific">Rotaria socialis</name>
    <dbReference type="NCBI Taxonomy" id="392032"/>
    <lineage>
        <taxon>Eukaryota</taxon>
        <taxon>Metazoa</taxon>
        <taxon>Spiralia</taxon>
        <taxon>Gnathifera</taxon>
        <taxon>Rotifera</taxon>
        <taxon>Eurotatoria</taxon>
        <taxon>Bdelloidea</taxon>
        <taxon>Philodinida</taxon>
        <taxon>Philodinidae</taxon>
        <taxon>Rotaria</taxon>
    </lineage>
</organism>
<proteinExistence type="predicted"/>
<dbReference type="GO" id="GO:0004525">
    <property type="term" value="F:ribonuclease III activity"/>
    <property type="evidence" value="ECO:0007669"/>
    <property type="project" value="InterPro"/>
</dbReference>
<evidence type="ECO:0000259" key="3">
    <source>
        <dbReference type="PROSITE" id="PS50142"/>
    </source>
</evidence>
<dbReference type="Proteomes" id="UP000663869">
    <property type="component" value="Unassembled WGS sequence"/>
</dbReference>
<dbReference type="InterPro" id="IPR000999">
    <property type="entry name" value="RNase_III_dom"/>
</dbReference>
<evidence type="ECO:0000256" key="1">
    <source>
        <dbReference type="ARBA" id="ARBA00022801"/>
    </source>
</evidence>
<keyword evidence="2" id="KW-0812">Transmembrane</keyword>
<evidence type="ECO:0000256" key="2">
    <source>
        <dbReference type="SAM" id="Phobius"/>
    </source>
</evidence>
<evidence type="ECO:0000313" key="4">
    <source>
        <dbReference type="EMBL" id="CAF3513750.1"/>
    </source>
</evidence>
<dbReference type="SMART" id="SM00535">
    <property type="entry name" value="RIBOc"/>
    <property type="match status" value="1"/>
</dbReference>